<dbReference type="Proteomes" id="UP000234474">
    <property type="component" value="Unassembled WGS sequence"/>
</dbReference>
<sequence length="260" mass="28529">MSTTRQPGASRLSARWADLNGACACGNFRMSTQPASPQIMLYAASVWYAPPARGRKRLHSQQTKVSNRIQRRAGKLIAGAFRTVSGAAFNAELHLTPTPLLLRQRRIQTFIRIATTPAYRMHILDRRRHHRNALLHSPLEAAEEEVELATGSPRPAESLVMSLRTARRRRQQAGVRTSLMGGACPCRRSCSQITPHAGPWTPGSSNTPRSNGRRPGGSLSMVDISSASSPRSPSIQSLSTTTSPPWNAAFWRRCELGRSG</sequence>
<evidence type="ECO:0000256" key="1">
    <source>
        <dbReference type="SAM" id="MobiDB-lite"/>
    </source>
</evidence>
<dbReference type="VEuPathDB" id="FungiDB:P174DRAFT_472022"/>
<dbReference type="GeneID" id="36537939"/>
<feature type="region of interest" description="Disordered" evidence="1">
    <location>
        <begin position="194"/>
        <end position="245"/>
    </location>
</feature>
<organism evidence="2 3">
    <name type="scientific">Aspergillus novofumigatus (strain IBT 16806)</name>
    <dbReference type="NCBI Taxonomy" id="1392255"/>
    <lineage>
        <taxon>Eukaryota</taxon>
        <taxon>Fungi</taxon>
        <taxon>Dikarya</taxon>
        <taxon>Ascomycota</taxon>
        <taxon>Pezizomycotina</taxon>
        <taxon>Eurotiomycetes</taxon>
        <taxon>Eurotiomycetidae</taxon>
        <taxon>Eurotiales</taxon>
        <taxon>Aspergillaceae</taxon>
        <taxon>Aspergillus</taxon>
        <taxon>Aspergillus subgen. Fumigati</taxon>
    </lineage>
</organism>
<accession>A0A2I1BUT7</accession>
<keyword evidence="3" id="KW-1185">Reference proteome</keyword>
<dbReference type="STRING" id="1392255.A0A2I1BUT7"/>
<dbReference type="OrthoDB" id="4500858at2759"/>
<protein>
    <submittedName>
        <fullName evidence="2">Uncharacterized protein</fullName>
    </submittedName>
</protein>
<gene>
    <name evidence="2" type="ORF">P174DRAFT_472022</name>
</gene>
<evidence type="ECO:0000313" key="3">
    <source>
        <dbReference type="Proteomes" id="UP000234474"/>
    </source>
</evidence>
<name>A0A2I1BUT7_ASPN1</name>
<dbReference type="EMBL" id="MSZS01000011">
    <property type="protein sequence ID" value="PKX89129.1"/>
    <property type="molecule type" value="Genomic_DNA"/>
</dbReference>
<proteinExistence type="predicted"/>
<dbReference type="AlphaFoldDB" id="A0A2I1BUT7"/>
<reference evidence="3" key="1">
    <citation type="journal article" date="2018" name="Proc. Natl. Acad. Sci. U.S.A.">
        <title>Linking secondary metabolites to gene clusters through genome sequencing of six diverse Aspergillus species.</title>
        <authorList>
            <person name="Kaerboelling I."/>
            <person name="Vesth T.C."/>
            <person name="Frisvad J.C."/>
            <person name="Nybo J.L."/>
            <person name="Theobald S."/>
            <person name="Kuo A."/>
            <person name="Bowyer P."/>
            <person name="Matsuda Y."/>
            <person name="Mondo S."/>
            <person name="Lyhne E.K."/>
            <person name="Kogle M.E."/>
            <person name="Clum A."/>
            <person name="Lipzen A."/>
            <person name="Salamov A."/>
            <person name="Ngan C.Y."/>
            <person name="Daum C."/>
            <person name="Chiniquy J."/>
            <person name="Barry K."/>
            <person name="LaButti K."/>
            <person name="Haridas S."/>
            <person name="Simmons B.A."/>
            <person name="Magnuson J.K."/>
            <person name="Mortensen U.H."/>
            <person name="Larsen T.O."/>
            <person name="Grigoriev I.V."/>
            <person name="Baker S.E."/>
            <person name="Andersen M.R."/>
        </authorList>
    </citation>
    <scope>NUCLEOTIDE SEQUENCE [LARGE SCALE GENOMIC DNA]</scope>
    <source>
        <strain evidence="3">IBT 16806</strain>
    </source>
</reference>
<comment type="caution">
    <text evidence="2">The sequence shown here is derived from an EMBL/GenBank/DDBJ whole genome shotgun (WGS) entry which is preliminary data.</text>
</comment>
<feature type="compositionally biased region" description="Low complexity" evidence="1">
    <location>
        <begin position="225"/>
        <end position="239"/>
    </location>
</feature>
<dbReference type="RefSeq" id="XP_024677724.1">
    <property type="nucleotide sequence ID" value="XM_024830612.1"/>
</dbReference>
<evidence type="ECO:0000313" key="2">
    <source>
        <dbReference type="EMBL" id="PKX89129.1"/>
    </source>
</evidence>